<feature type="region of interest" description="Disordered" evidence="1">
    <location>
        <begin position="116"/>
        <end position="143"/>
    </location>
</feature>
<dbReference type="PANTHER" id="PTHR36933:SF1">
    <property type="entry name" value="SLL0788 PROTEIN"/>
    <property type="match status" value="1"/>
</dbReference>
<accession>A0ABP6QKB7</accession>
<keyword evidence="2" id="KW-0472">Membrane</keyword>
<feature type="domain" description="DUF305" evidence="3">
    <location>
        <begin position="48"/>
        <end position="212"/>
    </location>
</feature>
<evidence type="ECO:0000313" key="4">
    <source>
        <dbReference type="EMBL" id="GAA3236093.1"/>
    </source>
</evidence>
<gene>
    <name evidence="4" type="ORF">GCM10010468_70170</name>
</gene>
<keyword evidence="2" id="KW-1133">Transmembrane helix</keyword>
<dbReference type="RefSeq" id="WP_344837199.1">
    <property type="nucleotide sequence ID" value="NZ_BAAAUV010000029.1"/>
</dbReference>
<sequence>MTWTPRRPGRVFSAVAFTVIGAVAALLLTAAGALPRDRERLPAAGPVDIGFSQDMIVHHQQAVTMAQAVLGRVSPSVAQLATGVELNQIREIGQMQGWLNLWDAPQVSSGPAMTWMSGHQGHGGADDSGADDSDADDGAMPGLASVDEMNRLGELEGDDLDAYFLQLMIRHHEGGLVMTAAAARDATDPHVRAFAVIIATEQRQETATMSGLLSALGREPLPLSG</sequence>
<evidence type="ECO:0000256" key="1">
    <source>
        <dbReference type="SAM" id="MobiDB-lite"/>
    </source>
</evidence>
<evidence type="ECO:0000313" key="5">
    <source>
        <dbReference type="Proteomes" id="UP001501237"/>
    </source>
</evidence>
<proteinExistence type="predicted"/>
<comment type="caution">
    <text evidence="4">The sequence shown here is derived from an EMBL/GenBank/DDBJ whole genome shotgun (WGS) entry which is preliminary data.</text>
</comment>
<feature type="transmembrane region" description="Helical" evidence="2">
    <location>
        <begin position="12"/>
        <end position="34"/>
    </location>
</feature>
<feature type="compositionally biased region" description="Acidic residues" evidence="1">
    <location>
        <begin position="128"/>
        <end position="137"/>
    </location>
</feature>
<protein>
    <submittedName>
        <fullName evidence="4">DUF305 domain-containing protein</fullName>
    </submittedName>
</protein>
<dbReference type="Pfam" id="PF03713">
    <property type="entry name" value="DUF305"/>
    <property type="match status" value="1"/>
</dbReference>
<dbReference type="Proteomes" id="UP001501237">
    <property type="component" value="Unassembled WGS sequence"/>
</dbReference>
<name>A0ABP6QKB7_9ACTN</name>
<reference evidence="5" key="1">
    <citation type="journal article" date="2019" name="Int. J. Syst. Evol. Microbiol.">
        <title>The Global Catalogue of Microorganisms (GCM) 10K type strain sequencing project: providing services to taxonomists for standard genome sequencing and annotation.</title>
        <authorList>
            <consortium name="The Broad Institute Genomics Platform"/>
            <consortium name="The Broad Institute Genome Sequencing Center for Infectious Disease"/>
            <person name="Wu L."/>
            <person name="Ma J."/>
        </authorList>
    </citation>
    <scope>NUCLEOTIDE SEQUENCE [LARGE SCALE GENOMIC DNA]</scope>
    <source>
        <strain evidence="5">JCM 9377</strain>
    </source>
</reference>
<dbReference type="EMBL" id="BAAAUV010000029">
    <property type="protein sequence ID" value="GAA3236093.1"/>
    <property type="molecule type" value="Genomic_DNA"/>
</dbReference>
<evidence type="ECO:0000259" key="3">
    <source>
        <dbReference type="Pfam" id="PF03713"/>
    </source>
</evidence>
<dbReference type="InterPro" id="IPR005183">
    <property type="entry name" value="DUF305_CopM-like"/>
</dbReference>
<evidence type="ECO:0000256" key="2">
    <source>
        <dbReference type="SAM" id="Phobius"/>
    </source>
</evidence>
<dbReference type="InterPro" id="IPR012347">
    <property type="entry name" value="Ferritin-like"/>
</dbReference>
<keyword evidence="2" id="KW-0812">Transmembrane</keyword>
<dbReference type="PANTHER" id="PTHR36933">
    <property type="entry name" value="SLL0788 PROTEIN"/>
    <property type="match status" value="1"/>
</dbReference>
<organism evidence="4 5">
    <name type="scientific">Actinocorallia longicatena</name>
    <dbReference type="NCBI Taxonomy" id="111803"/>
    <lineage>
        <taxon>Bacteria</taxon>
        <taxon>Bacillati</taxon>
        <taxon>Actinomycetota</taxon>
        <taxon>Actinomycetes</taxon>
        <taxon>Streptosporangiales</taxon>
        <taxon>Thermomonosporaceae</taxon>
        <taxon>Actinocorallia</taxon>
    </lineage>
</organism>
<keyword evidence="5" id="KW-1185">Reference proteome</keyword>
<dbReference type="Gene3D" id="1.20.1260.10">
    <property type="match status" value="1"/>
</dbReference>